<comment type="caution">
    <text evidence="6">The sequence shown here is derived from an EMBL/GenBank/DDBJ whole genome shotgun (WGS) entry which is preliminary data.</text>
</comment>
<dbReference type="AlphaFoldDB" id="A0ABD1A8Q6"/>
<evidence type="ECO:0000256" key="4">
    <source>
        <dbReference type="SAM" id="Phobius"/>
    </source>
</evidence>
<feature type="transmembrane region" description="Helical" evidence="4">
    <location>
        <begin position="6"/>
        <end position="23"/>
    </location>
</feature>
<evidence type="ECO:0000256" key="1">
    <source>
        <dbReference type="ARBA" id="ARBA00022723"/>
    </source>
</evidence>
<dbReference type="Pfam" id="PF13202">
    <property type="entry name" value="EF-hand_5"/>
    <property type="match status" value="1"/>
</dbReference>
<dbReference type="PROSITE" id="PS00018">
    <property type="entry name" value="EF_HAND_1"/>
    <property type="match status" value="3"/>
</dbReference>
<feature type="domain" description="EF-hand" evidence="5">
    <location>
        <begin position="261"/>
        <end position="296"/>
    </location>
</feature>
<dbReference type="Gene3D" id="1.10.238.10">
    <property type="entry name" value="EF-hand"/>
    <property type="match status" value="3"/>
</dbReference>
<dbReference type="GO" id="GO:0016301">
    <property type="term" value="F:kinase activity"/>
    <property type="evidence" value="ECO:0007669"/>
    <property type="project" value="UniProtKB-KW"/>
</dbReference>
<dbReference type="InterPro" id="IPR018247">
    <property type="entry name" value="EF_Hand_1_Ca_BS"/>
</dbReference>
<accession>A0ABD1A8Q6</accession>
<keyword evidence="4" id="KW-0812">Transmembrane</keyword>
<proteinExistence type="predicted"/>
<dbReference type="FunFam" id="1.10.238.10:FF:000417">
    <property type="entry name" value="Calcium-binding EF hand family protein"/>
    <property type="match status" value="1"/>
</dbReference>
<protein>
    <submittedName>
        <fullName evidence="6">Calcium-dependent protein kinase 4</fullName>
    </submittedName>
</protein>
<feature type="domain" description="EF-hand" evidence="5">
    <location>
        <begin position="228"/>
        <end position="251"/>
    </location>
</feature>
<keyword evidence="3" id="KW-0106">Calcium</keyword>
<dbReference type="EMBL" id="JBANAX010000566">
    <property type="protein sequence ID" value="KAL1203104.1"/>
    <property type="molecule type" value="Genomic_DNA"/>
</dbReference>
<dbReference type="SMART" id="SM00054">
    <property type="entry name" value="EFh"/>
    <property type="match status" value="5"/>
</dbReference>
<sequence length="352" mass="41491">MAKVVAFTLLTIIFIIIIFILLAPNKKQNQAQTIEGLISRRIGRRLEMPVFDPLVTRIERSSSHAKEANTTTLEAVKEEEEEEDAMFEEYFSQERRLNTTMRIKFLFPLLDAAPRDGFVSLKELQTWMMQQTEDNMGYRTANELELQDKDKDGVITFHEFLPQFSKQDIEKNEKGHGEAGWWMEQFKNSDFDHNGSLDIEEFNNFLHPEDSRNGDIQRWVLKERMTGMDTNGDGKLEYKEFVDNAYEMCKEFAKFEMEEDENVPTAQLLFAELDRDKDRFLVADELRPILHYLQPGEMSYAKYYSTFLCHEADDDKDGKLSLEEMLHHEDVFYKAVHHEDLDDEDYFDHDEL</sequence>
<dbReference type="PROSITE" id="PS50222">
    <property type="entry name" value="EF_HAND_2"/>
    <property type="match status" value="4"/>
</dbReference>
<dbReference type="FunFam" id="1.10.238.10:FF:000297">
    <property type="entry name" value="Calcium-binding EF hand family protein"/>
    <property type="match status" value="1"/>
</dbReference>
<evidence type="ECO:0000256" key="2">
    <source>
        <dbReference type="ARBA" id="ARBA00022737"/>
    </source>
</evidence>
<dbReference type="InterPro" id="IPR002048">
    <property type="entry name" value="EF_hand_dom"/>
</dbReference>
<evidence type="ECO:0000259" key="5">
    <source>
        <dbReference type="PROSITE" id="PS50222"/>
    </source>
</evidence>
<organism evidence="6 7">
    <name type="scientific">Cardamine amara subsp. amara</name>
    <dbReference type="NCBI Taxonomy" id="228776"/>
    <lineage>
        <taxon>Eukaryota</taxon>
        <taxon>Viridiplantae</taxon>
        <taxon>Streptophyta</taxon>
        <taxon>Embryophyta</taxon>
        <taxon>Tracheophyta</taxon>
        <taxon>Spermatophyta</taxon>
        <taxon>Magnoliopsida</taxon>
        <taxon>eudicotyledons</taxon>
        <taxon>Gunneridae</taxon>
        <taxon>Pentapetalae</taxon>
        <taxon>rosids</taxon>
        <taxon>malvids</taxon>
        <taxon>Brassicales</taxon>
        <taxon>Brassicaceae</taxon>
        <taxon>Cardamineae</taxon>
        <taxon>Cardamine</taxon>
    </lineage>
</organism>
<reference evidence="6 7" key="1">
    <citation type="submission" date="2024-04" db="EMBL/GenBank/DDBJ databases">
        <title>Genome assembly C_amara_ONT_v2.</title>
        <authorList>
            <person name="Yant L."/>
            <person name="Moore C."/>
            <person name="Slenker M."/>
        </authorList>
    </citation>
    <scope>NUCLEOTIDE SEQUENCE [LARGE SCALE GENOMIC DNA]</scope>
    <source>
        <tissue evidence="6">Leaf</tissue>
    </source>
</reference>
<keyword evidence="6" id="KW-0418">Kinase</keyword>
<dbReference type="Pfam" id="PF13499">
    <property type="entry name" value="EF-hand_7"/>
    <property type="match status" value="1"/>
</dbReference>
<keyword evidence="6" id="KW-0808">Transferase</keyword>
<keyword evidence="1" id="KW-0479">Metal-binding</keyword>
<evidence type="ECO:0000313" key="6">
    <source>
        <dbReference type="EMBL" id="KAL1203104.1"/>
    </source>
</evidence>
<name>A0ABD1A8Q6_CARAN</name>
<dbReference type="GO" id="GO:0046872">
    <property type="term" value="F:metal ion binding"/>
    <property type="evidence" value="ECO:0007669"/>
    <property type="project" value="UniProtKB-KW"/>
</dbReference>
<dbReference type="SUPFAM" id="SSF47473">
    <property type="entry name" value="EF-hand"/>
    <property type="match status" value="2"/>
</dbReference>
<feature type="domain" description="EF-hand" evidence="5">
    <location>
        <begin position="148"/>
        <end position="170"/>
    </location>
</feature>
<gene>
    <name evidence="6" type="ORF">V5N11_015348</name>
</gene>
<evidence type="ECO:0000256" key="3">
    <source>
        <dbReference type="ARBA" id="ARBA00022837"/>
    </source>
</evidence>
<keyword evidence="4" id="KW-1133">Transmembrane helix</keyword>
<keyword evidence="2" id="KW-0677">Repeat</keyword>
<evidence type="ECO:0000313" key="7">
    <source>
        <dbReference type="Proteomes" id="UP001558713"/>
    </source>
</evidence>
<dbReference type="PANTHER" id="PTHR10827">
    <property type="entry name" value="RETICULOCALBIN"/>
    <property type="match status" value="1"/>
</dbReference>
<feature type="domain" description="EF-hand" evidence="5">
    <location>
        <begin position="177"/>
        <end position="212"/>
    </location>
</feature>
<keyword evidence="4" id="KW-0472">Membrane</keyword>
<keyword evidence="7" id="KW-1185">Reference proteome</keyword>
<dbReference type="Proteomes" id="UP001558713">
    <property type="component" value="Unassembled WGS sequence"/>
</dbReference>
<dbReference type="InterPro" id="IPR011992">
    <property type="entry name" value="EF-hand-dom_pair"/>
</dbReference>
<dbReference type="PANTHER" id="PTHR10827:SF98">
    <property type="entry name" value="45 KDA CALCIUM-BINDING PROTEIN"/>
    <property type="match status" value="1"/>
</dbReference>